<dbReference type="PIRSF" id="PIRSF003085">
    <property type="entry name" value="CMAS"/>
    <property type="match status" value="1"/>
</dbReference>
<keyword evidence="5" id="KW-0443">Lipid metabolism</keyword>
<evidence type="ECO:0000256" key="4">
    <source>
        <dbReference type="ARBA" id="ARBA00022691"/>
    </source>
</evidence>
<dbReference type="AlphaFoldDB" id="A0A399RBT8"/>
<dbReference type="GO" id="GO:0008168">
    <property type="term" value="F:methyltransferase activity"/>
    <property type="evidence" value="ECO:0007669"/>
    <property type="project" value="UniProtKB-KW"/>
</dbReference>
<dbReference type="InterPro" id="IPR029063">
    <property type="entry name" value="SAM-dependent_MTases_sf"/>
</dbReference>
<name>A0A399RBT8_9PROT</name>
<dbReference type="SUPFAM" id="SSF53335">
    <property type="entry name" value="S-adenosyl-L-methionine-dependent methyltransferases"/>
    <property type="match status" value="1"/>
</dbReference>
<evidence type="ECO:0000256" key="1">
    <source>
        <dbReference type="ARBA" id="ARBA00010815"/>
    </source>
</evidence>
<evidence type="ECO:0000256" key="2">
    <source>
        <dbReference type="ARBA" id="ARBA00022603"/>
    </source>
</evidence>
<evidence type="ECO:0000256" key="3">
    <source>
        <dbReference type="ARBA" id="ARBA00022679"/>
    </source>
</evidence>
<comment type="similarity">
    <text evidence="1">Belongs to the CFA/CMAS family.</text>
</comment>
<dbReference type="Proteomes" id="UP000265845">
    <property type="component" value="Unassembled WGS sequence"/>
</dbReference>
<keyword evidence="2 7" id="KW-0489">Methyltransferase</keyword>
<reference evidence="7 8" key="1">
    <citation type="submission" date="2018-08" db="EMBL/GenBank/DDBJ databases">
        <title>Henriciella mobilis sp. nov., isolated from seawater.</title>
        <authorList>
            <person name="Cheng H."/>
            <person name="Wu Y.-H."/>
            <person name="Xu X.-W."/>
            <person name="Guo L.-L."/>
        </authorList>
    </citation>
    <scope>NUCLEOTIDE SEQUENCE [LARGE SCALE GENOMIC DNA]</scope>
    <source>
        <strain evidence="7 8">CCUG67844</strain>
    </source>
</reference>
<sequence length="410" mass="46301">MNQQSGEIRATVSSLRQLSGVPAGFRLAGLFLLRTENGSLRFNLPDGRSVLFDQGNPGPHAVVDVHEFGFAKRALAGGDIGFAESYMDGEWSTPDLTAVLEYFSENFEAAGKLAVGGSLVRGINKLRHMFNRNSRAGARRNIMAHYDLGNDFYSAWLDETMTYSSALFDKPNLSLEQAQTAKYKGIADQLSAGPDSELLEIGCGWGGFAEYAAKARGSKVTCLTISEAQRDYAAARMQREGLSDRVEIRLEDYRDHQGKYDGVASIEMFEAVGEAYWPSYFEKVRESLKDDAKAALQIITIEDRLFRRYRKRTDFIQRYIFPGGMLPSEVALRESLSNAGLRFDAVHYFGQDYARTLKLWADRFEEAWDKIQTFGFDERFRRLWRFYLSYCEAGFGNGRINVGQFQLSRA</sequence>
<comment type="caution">
    <text evidence="7">The sequence shown here is derived from an EMBL/GenBank/DDBJ whole genome shotgun (WGS) entry which is preliminary data.</text>
</comment>
<dbReference type="Gene3D" id="3.40.50.150">
    <property type="entry name" value="Vaccinia Virus protein VP39"/>
    <property type="match status" value="1"/>
</dbReference>
<dbReference type="GO" id="GO:0032259">
    <property type="term" value="P:methylation"/>
    <property type="evidence" value="ECO:0007669"/>
    <property type="project" value="UniProtKB-KW"/>
</dbReference>
<accession>A0A399RBT8</accession>
<evidence type="ECO:0000256" key="6">
    <source>
        <dbReference type="PIRSR" id="PIRSR003085-1"/>
    </source>
</evidence>
<dbReference type="PANTHER" id="PTHR43667">
    <property type="entry name" value="CYCLOPROPANE-FATTY-ACYL-PHOSPHOLIPID SYNTHASE"/>
    <property type="match status" value="1"/>
</dbReference>
<dbReference type="Pfam" id="PF02353">
    <property type="entry name" value="CMAS"/>
    <property type="match status" value="1"/>
</dbReference>
<evidence type="ECO:0000313" key="7">
    <source>
        <dbReference type="EMBL" id="RIJ29006.1"/>
    </source>
</evidence>
<gene>
    <name evidence="7" type="ORF">D1222_11610</name>
</gene>
<feature type="active site" evidence="6">
    <location>
        <position position="391"/>
    </location>
</feature>
<keyword evidence="8" id="KW-1185">Reference proteome</keyword>
<dbReference type="GO" id="GO:0008610">
    <property type="term" value="P:lipid biosynthetic process"/>
    <property type="evidence" value="ECO:0007669"/>
    <property type="project" value="InterPro"/>
</dbReference>
<dbReference type="InterPro" id="IPR050723">
    <property type="entry name" value="CFA/CMAS"/>
</dbReference>
<dbReference type="RefSeq" id="WP_119454422.1">
    <property type="nucleotide sequence ID" value="NZ_QWGA01000007.1"/>
</dbReference>
<dbReference type="InterPro" id="IPR003333">
    <property type="entry name" value="CMAS"/>
</dbReference>
<keyword evidence="3 7" id="KW-0808">Transferase</keyword>
<organism evidence="7 8">
    <name type="scientific">Henriciella algicola</name>
    <dbReference type="NCBI Taxonomy" id="1608422"/>
    <lineage>
        <taxon>Bacteria</taxon>
        <taxon>Pseudomonadati</taxon>
        <taxon>Pseudomonadota</taxon>
        <taxon>Alphaproteobacteria</taxon>
        <taxon>Hyphomonadales</taxon>
        <taxon>Hyphomonadaceae</taxon>
        <taxon>Henriciella</taxon>
    </lineage>
</organism>
<keyword evidence="4" id="KW-0949">S-adenosyl-L-methionine</keyword>
<evidence type="ECO:0000313" key="8">
    <source>
        <dbReference type="Proteomes" id="UP000265845"/>
    </source>
</evidence>
<dbReference type="PANTHER" id="PTHR43667:SF2">
    <property type="entry name" value="FATTY ACID C-METHYL TRANSFERASE"/>
    <property type="match status" value="1"/>
</dbReference>
<proteinExistence type="inferred from homology"/>
<protein>
    <submittedName>
        <fullName evidence="7">Class I SAM-dependent methyltransferase</fullName>
    </submittedName>
</protein>
<evidence type="ECO:0000256" key="5">
    <source>
        <dbReference type="ARBA" id="ARBA00023098"/>
    </source>
</evidence>
<dbReference type="EMBL" id="QWGA01000007">
    <property type="protein sequence ID" value="RIJ29006.1"/>
    <property type="molecule type" value="Genomic_DNA"/>
</dbReference>
<dbReference type="OrthoDB" id="9782855at2"/>
<dbReference type="CDD" id="cd02440">
    <property type="entry name" value="AdoMet_MTases"/>
    <property type="match status" value="1"/>
</dbReference>